<dbReference type="Pfam" id="PF08534">
    <property type="entry name" value="Redoxin"/>
    <property type="match status" value="1"/>
</dbReference>
<gene>
    <name evidence="2" type="ORF">MNB_SV-14-1162</name>
</gene>
<feature type="domain" description="Thioredoxin" evidence="1">
    <location>
        <begin position="16"/>
        <end position="171"/>
    </location>
</feature>
<dbReference type="PROSITE" id="PS51352">
    <property type="entry name" value="THIOREDOXIN_2"/>
    <property type="match status" value="1"/>
</dbReference>
<keyword evidence="2" id="KW-0449">Lipoprotein</keyword>
<dbReference type="InterPro" id="IPR036249">
    <property type="entry name" value="Thioredoxin-like_sf"/>
</dbReference>
<dbReference type="AlphaFoldDB" id="A0A1W1C5D2"/>
<dbReference type="InterPro" id="IPR050553">
    <property type="entry name" value="Thioredoxin_ResA/DsbE_sf"/>
</dbReference>
<dbReference type="GO" id="GO:0016491">
    <property type="term" value="F:oxidoreductase activity"/>
    <property type="evidence" value="ECO:0007669"/>
    <property type="project" value="InterPro"/>
</dbReference>
<dbReference type="PANTHER" id="PTHR42852:SF17">
    <property type="entry name" value="THIOREDOXIN-LIKE PROTEIN HI_1115"/>
    <property type="match status" value="1"/>
</dbReference>
<reference evidence="2" key="1">
    <citation type="submission" date="2016-10" db="EMBL/GenBank/DDBJ databases">
        <authorList>
            <person name="de Groot N.N."/>
        </authorList>
    </citation>
    <scope>NUCLEOTIDE SEQUENCE</scope>
</reference>
<organism evidence="2">
    <name type="scientific">hydrothermal vent metagenome</name>
    <dbReference type="NCBI Taxonomy" id="652676"/>
    <lineage>
        <taxon>unclassified sequences</taxon>
        <taxon>metagenomes</taxon>
        <taxon>ecological metagenomes</taxon>
    </lineage>
</organism>
<dbReference type="Gene3D" id="3.40.30.10">
    <property type="entry name" value="Glutaredoxin"/>
    <property type="match status" value="1"/>
</dbReference>
<sequence>MKRLFLILALAFISTTNIVNAEESFRLTTTNNKTITVGDTKKGLDFKEFKDKAVLLVLFGHRCPPCIREIPTFIELTNSHPNDLAIVAIESQNYPEDKVKDFQKEHKMNYNVVAGINYNNFITYIAERAGYANGIPLPLLIAIDKHGEVQNVHPGELTQDELESLIKDLNK</sequence>
<dbReference type="InterPro" id="IPR013766">
    <property type="entry name" value="Thioredoxin_domain"/>
</dbReference>
<dbReference type="CDD" id="cd02966">
    <property type="entry name" value="TlpA_like_family"/>
    <property type="match status" value="1"/>
</dbReference>
<dbReference type="InterPro" id="IPR013740">
    <property type="entry name" value="Redoxin"/>
</dbReference>
<evidence type="ECO:0000259" key="1">
    <source>
        <dbReference type="PROSITE" id="PS51352"/>
    </source>
</evidence>
<name>A0A1W1C5D2_9ZZZZ</name>
<evidence type="ECO:0000313" key="2">
    <source>
        <dbReference type="EMBL" id="SFV60945.1"/>
    </source>
</evidence>
<proteinExistence type="predicted"/>
<dbReference type="SUPFAM" id="SSF52833">
    <property type="entry name" value="Thioredoxin-like"/>
    <property type="match status" value="1"/>
</dbReference>
<dbReference type="EMBL" id="FPHN01000119">
    <property type="protein sequence ID" value="SFV60945.1"/>
    <property type="molecule type" value="Genomic_DNA"/>
</dbReference>
<protein>
    <submittedName>
        <fullName evidence="2">Putative lipoprotein thiredoxin</fullName>
    </submittedName>
</protein>
<accession>A0A1W1C5D2</accession>
<dbReference type="PANTHER" id="PTHR42852">
    <property type="entry name" value="THIOL:DISULFIDE INTERCHANGE PROTEIN DSBE"/>
    <property type="match status" value="1"/>
</dbReference>